<comment type="subcellular location">
    <subcellularLocation>
        <location evidence="2">Mitochondrion inner membrane</location>
    </subcellularLocation>
</comment>
<keyword evidence="7" id="KW-0472">Membrane</keyword>
<dbReference type="Proteomes" id="UP000594638">
    <property type="component" value="Unassembled WGS sequence"/>
</dbReference>
<evidence type="ECO:0000256" key="6">
    <source>
        <dbReference type="ARBA" id="ARBA00023128"/>
    </source>
</evidence>
<dbReference type="GO" id="GO:0046872">
    <property type="term" value="F:metal ion binding"/>
    <property type="evidence" value="ECO:0007669"/>
    <property type="project" value="InterPro"/>
</dbReference>
<keyword evidence="6" id="KW-0496">Mitochondrion</keyword>
<gene>
    <name evidence="11" type="ORF">OLEA9_A082413</name>
</gene>
<keyword evidence="4" id="KW-0999">Mitochondrion inner membrane</keyword>
<dbReference type="InterPro" id="IPR001431">
    <property type="entry name" value="Pept_M16_Zn_BS"/>
</dbReference>
<dbReference type="PANTHER" id="PTHR11851:SF190">
    <property type="entry name" value="MITOCHONDRIAL-PROCESSING PEPTIDASE SUBUNIT ALPHA"/>
    <property type="match status" value="1"/>
</dbReference>
<dbReference type="FunFam" id="3.30.830.10:FF:000008">
    <property type="entry name" value="Mitochondrial-processing peptidase subunit beta"/>
    <property type="match status" value="1"/>
</dbReference>
<feature type="domain" description="Peptidase M16 N-terminal" evidence="9">
    <location>
        <begin position="87"/>
        <end position="230"/>
    </location>
</feature>
<keyword evidence="12" id="KW-1185">Reference proteome</keyword>
<reference evidence="11 12" key="1">
    <citation type="submission" date="2019-12" db="EMBL/GenBank/DDBJ databases">
        <authorList>
            <person name="Alioto T."/>
            <person name="Alioto T."/>
            <person name="Gomez Garrido J."/>
        </authorList>
    </citation>
    <scope>NUCLEOTIDE SEQUENCE [LARGE SCALE GENOMIC DNA]</scope>
</reference>
<dbReference type="PROSITE" id="PS00143">
    <property type="entry name" value="INSULINASE"/>
    <property type="match status" value="1"/>
</dbReference>
<evidence type="ECO:0000313" key="12">
    <source>
        <dbReference type="Proteomes" id="UP000594638"/>
    </source>
</evidence>
<dbReference type="Pfam" id="PF05193">
    <property type="entry name" value="Peptidase_M16_C"/>
    <property type="match status" value="1"/>
</dbReference>
<dbReference type="Gene3D" id="3.30.830.10">
    <property type="entry name" value="Metalloenzyme, LuxS/M16 peptidase-like"/>
    <property type="match status" value="2"/>
</dbReference>
<dbReference type="GO" id="GO:0005743">
    <property type="term" value="C:mitochondrial inner membrane"/>
    <property type="evidence" value="ECO:0007669"/>
    <property type="project" value="UniProtKB-SubCell"/>
</dbReference>
<dbReference type="InterPro" id="IPR011249">
    <property type="entry name" value="Metalloenz_LuxS/M16"/>
</dbReference>
<evidence type="ECO:0000256" key="2">
    <source>
        <dbReference type="ARBA" id="ARBA00004273"/>
    </source>
</evidence>
<evidence type="ECO:0000256" key="8">
    <source>
        <dbReference type="RuleBase" id="RU004447"/>
    </source>
</evidence>
<proteinExistence type="inferred from homology"/>
<dbReference type="InterPro" id="IPR050361">
    <property type="entry name" value="MPP/UQCRC_Complex"/>
</dbReference>
<organism evidence="11 12">
    <name type="scientific">Olea europaea subsp. europaea</name>
    <dbReference type="NCBI Taxonomy" id="158383"/>
    <lineage>
        <taxon>Eukaryota</taxon>
        <taxon>Viridiplantae</taxon>
        <taxon>Streptophyta</taxon>
        <taxon>Embryophyta</taxon>
        <taxon>Tracheophyta</taxon>
        <taxon>Spermatophyta</taxon>
        <taxon>Magnoliopsida</taxon>
        <taxon>eudicotyledons</taxon>
        <taxon>Gunneridae</taxon>
        <taxon>Pentapetalae</taxon>
        <taxon>asterids</taxon>
        <taxon>lamiids</taxon>
        <taxon>Lamiales</taxon>
        <taxon>Oleaceae</taxon>
        <taxon>Oleeae</taxon>
        <taxon>Olea</taxon>
    </lineage>
</organism>
<feature type="domain" description="Peptidase M16 C-terminal" evidence="10">
    <location>
        <begin position="238"/>
        <end position="456"/>
    </location>
</feature>
<evidence type="ECO:0000259" key="9">
    <source>
        <dbReference type="Pfam" id="PF00675"/>
    </source>
</evidence>
<dbReference type="FunFam" id="3.30.830.10:FF:000022">
    <property type="entry name" value="mitochondrial-processing peptidase subunit alpha"/>
    <property type="match status" value="1"/>
</dbReference>
<name>A0A8S0PQX1_OLEEU</name>
<dbReference type="EMBL" id="CACTIH010000098">
    <property type="protein sequence ID" value="CAA2953799.1"/>
    <property type="molecule type" value="Genomic_DNA"/>
</dbReference>
<dbReference type="Pfam" id="PF00675">
    <property type="entry name" value="Peptidase_M16"/>
    <property type="match status" value="1"/>
</dbReference>
<dbReference type="InterPro" id="IPR011765">
    <property type="entry name" value="Pept_M16_N"/>
</dbReference>
<dbReference type="PANTHER" id="PTHR11851">
    <property type="entry name" value="METALLOPROTEASE"/>
    <property type="match status" value="1"/>
</dbReference>
<comment type="function">
    <text evidence="1">Substrate recognition and binding subunit of the essential mitochondrial processing protease (MPP), which cleaves the mitochondrial sequence off newly imported precursors proteins.</text>
</comment>
<evidence type="ECO:0000256" key="3">
    <source>
        <dbReference type="ARBA" id="ARBA00007261"/>
    </source>
</evidence>
<dbReference type="GO" id="GO:0006508">
    <property type="term" value="P:proteolysis"/>
    <property type="evidence" value="ECO:0007669"/>
    <property type="project" value="InterPro"/>
</dbReference>
<dbReference type="Gramene" id="OE9A082413T2">
    <property type="protein sequence ID" value="OE9A082413C2"/>
    <property type="gene ID" value="OE9A082413"/>
</dbReference>
<evidence type="ECO:0000256" key="7">
    <source>
        <dbReference type="ARBA" id="ARBA00023136"/>
    </source>
</evidence>
<evidence type="ECO:0000256" key="5">
    <source>
        <dbReference type="ARBA" id="ARBA00022946"/>
    </source>
</evidence>
<evidence type="ECO:0000256" key="1">
    <source>
        <dbReference type="ARBA" id="ARBA00002123"/>
    </source>
</evidence>
<dbReference type="SUPFAM" id="SSF63411">
    <property type="entry name" value="LuxS/MPP-like metallohydrolase"/>
    <property type="match status" value="2"/>
</dbReference>
<dbReference type="OrthoDB" id="10251424at2759"/>
<evidence type="ECO:0000259" key="10">
    <source>
        <dbReference type="Pfam" id="PF05193"/>
    </source>
</evidence>
<sequence length="539" mass="58808">MYRTAASRLRTLKDRTSNRRLTRFVSTSAVATKTSSGGFFSWLTREHSSSLPPLDFPLKDVTLPPSLPDFVEPGKTTITTLPNGLKIASETSANPAASIGLYVDCGSIYETPVSFGATHLLERMAFKSTTNRSHLCVVREVESIGGNVMASASREHMGYTCDALKTYVPQMVELLIDSVRNPAFLDWEVSEQLHKVSAEVSECSKNPQNLLLEAIHSAGYSGPYGNALLASESVVNRLNSAVLEDFVAENYTASRMVLAASGVDNDELLKYAEPLLSDLPNVPRPTEPKSVYVGGDYRHQADSGVRIRISFFMCFSLHTYLNIDLKYGNKFSFPTFGQTTHFALAFELPGGWVKEKDSIVLTVLQMLMGGGGSFSAGGPGKGMYSRLYLRVLNEYPQIQSFSAFNSIYNHTGLFGIQATTGSDFVTKAIDIAVKELIAVATPGEVDQVQLNRAKQATKSAILMNLESRMVASEDIGKQILTYGGRKPVEHFLKAVDEITAKDIASAAEKLLSSPLTMASYGDVIYVPSYDAVSSRFHSK</sequence>
<comment type="similarity">
    <text evidence="3 8">Belongs to the peptidase M16 family.</text>
</comment>
<dbReference type="InterPro" id="IPR007863">
    <property type="entry name" value="Peptidase_M16_C"/>
</dbReference>
<keyword evidence="5" id="KW-0809">Transit peptide</keyword>
<comment type="caution">
    <text evidence="11">The sequence shown here is derived from an EMBL/GenBank/DDBJ whole genome shotgun (WGS) entry which is preliminary data.</text>
</comment>
<accession>A0A8S0PQX1</accession>
<evidence type="ECO:0000313" key="11">
    <source>
        <dbReference type="EMBL" id="CAA2953799.1"/>
    </source>
</evidence>
<dbReference type="AlphaFoldDB" id="A0A8S0PQX1"/>
<evidence type="ECO:0000256" key="4">
    <source>
        <dbReference type="ARBA" id="ARBA00022792"/>
    </source>
</evidence>
<protein>
    <submittedName>
        <fullName evidence="11">Mitochondrial-processing peptidase subunit alpha</fullName>
    </submittedName>
</protein>
<dbReference type="GO" id="GO:0004222">
    <property type="term" value="F:metalloendopeptidase activity"/>
    <property type="evidence" value="ECO:0007669"/>
    <property type="project" value="InterPro"/>
</dbReference>